<keyword evidence="1" id="KW-0812">Transmembrane</keyword>
<reference evidence="2 3" key="1">
    <citation type="submission" date="2014-07" db="EMBL/GenBank/DDBJ databases">
        <title>Complete Genome Sequence of Dyella japonica Strain A8 Isolated from Malaysian Tropical Soil.</title>
        <authorList>
            <person name="Hui R.K.H."/>
            <person name="Chen J.-W."/>
            <person name="Chan K.-G."/>
            <person name="Leung F.C.C."/>
        </authorList>
    </citation>
    <scope>NUCLEOTIDE SEQUENCE [LARGE SCALE GENOMIC DNA]</scope>
    <source>
        <strain evidence="2 3">A8</strain>
    </source>
</reference>
<evidence type="ECO:0000313" key="3">
    <source>
        <dbReference type="Proteomes" id="UP000027987"/>
    </source>
</evidence>
<proteinExistence type="predicted"/>
<dbReference type="AlphaFoldDB" id="A0A075K3P3"/>
<feature type="transmembrane region" description="Helical" evidence="1">
    <location>
        <begin position="34"/>
        <end position="55"/>
    </location>
</feature>
<dbReference type="Proteomes" id="UP000027987">
    <property type="component" value="Chromosome"/>
</dbReference>
<accession>A0A075K3P3</accession>
<keyword evidence="1" id="KW-1133">Transmembrane helix</keyword>
<evidence type="ECO:0000313" key="2">
    <source>
        <dbReference type="EMBL" id="AIF48836.1"/>
    </source>
</evidence>
<feature type="transmembrane region" description="Helical" evidence="1">
    <location>
        <begin position="67"/>
        <end position="89"/>
    </location>
</feature>
<keyword evidence="1" id="KW-0472">Membrane</keyword>
<sequence length="149" mass="16531">MQAKEIMRNTALGVAVLWAVVALAVMVRVSFAAITANVLIVFIALTGAAVLALTWVRGIRYRIFTVLVRFAISTAYLGTLWVLALGLALDPWIKPDLELRQGALTCRAVYVGERTELMVFETFPFGIERRLSDDLLDDSTEPVTCKRRS</sequence>
<name>A0A075K3P3_9GAMM</name>
<dbReference type="HOGENOM" id="CLU_1746745_0_0_6"/>
<evidence type="ECO:0000256" key="1">
    <source>
        <dbReference type="SAM" id="Phobius"/>
    </source>
</evidence>
<gene>
    <name evidence="2" type="ORF">HY57_17105</name>
</gene>
<organism evidence="2 3">
    <name type="scientific">Dyella japonica A8</name>
    <dbReference type="NCBI Taxonomy" id="1217721"/>
    <lineage>
        <taxon>Bacteria</taxon>
        <taxon>Pseudomonadati</taxon>
        <taxon>Pseudomonadota</taxon>
        <taxon>Gammaproteobacteria</taxon>
        <taxon>Lysobacterales</taxon>
        <taxon>Rhodanobacteraceae</taxon>
        <taxon>Dyella</taxon>
    </lineage>
</organism>
<dbReference type="PATRIC" id="fig|1217721.7.peg.3513"/>
<dbReference type="KEGG" id="dja:HY57_17105"/>
<protein>
    <submittedName>
        <fullName evidence="2">Uncharacterized protein</fullName>
    </submittedName>
</protein>
<dbReference type="EMBL" id="CP008884">
    <property type="protein sequence ID" value="AIF48836.1"/>
    <property type="molecule type" value="Genomic_DNA"/>
</dbReference>
<keyword evidence="3" id="KW-1185">Reference proteome</keyword>